<dbReference type="CDD" id="cd00082">
    <property type="entry name" value="HisKA"/>
    <property type="match status" value="1"/>
</dbReference>
<name>A0A9X1X5Q7_9SPHI</name>
<evidence type="ECO:0000259" key="6">
    <source>
        <dbReference type="PROSITE" id="PS50109"/>
    </source>
</evidence>
<dbReference type="PANTHER" id="PTHR43304">
    <property type="entry name" value="PHYTOCHROME-LIKE PROTEIN CPH1"/>
    <property type="match status" value="1"/>
</dbReference>
<dbReference type="PROSITE" id="PS50109">
    <property type="entry name" value="HIS_KIN"/>
    <property type="match status" value="1"/>
</dbReference>
<accession>A0A9X1X5Q7</accession>
<dbReference type="SUPFAM" id="SSF47384">
    <property type="entry name" value="Homodimeric domain of signal transducing histidine kinase"/>
    <property type="match status" value="1"/>
</dbReference>
<dbReference type="InterPro" id="IPR003594">
    <property type="entry name" value="HATPase_dom"/>
</dbReference>
<comment type="catalytic activity">
    <reaction evidence="1">
        <text>ATP + protein L-histidine = ADP + protein N-phospho-L-histidine.</text>
        <dbReference type="EC" id="2.7.13.3"/>
    </reaction>
</comment>
<dbReference type="SUPFAM" id="SSF55785">
    <property type="entry name" value="PYP-like sensor domain (PAS domain)"/>
    <property type="match status" value="1"/>
</dbReference>
<dbReference type="InterPro" id="IPR052162">
    <property type="entry name" value="Sensor_kinase/Photoreceptor"/>
</dbReference>
<dbReference type="Proteomes" id="UP001139450">
    <property type="component" value="Unassembled WGS sequence"/>
</dbReference>
<keyword evidence="5 8" id="KW-0418">Kinase</keyword>
<dbReference type="SMART" id="SM00387">
    <property type="entry name" value="HATPase_c"/>
    <property type="match status" value="1"/>
</dbReference>
<dbReference type="GO" id="GO:0000155">
    <property type="term" value="F:phosphorelay sensor kinase activity"/>
    <property type="evidence" value="ECO:0007669"/>
    <property type="project" value="InterPro"/>
</dbReference>
<reference evidence="8" key="1">
    <citation type="submission" date="2022-04" db="EMBL/GenBank/DDBJ databases">
        <title>Mucilaginibacter sp. RS28 isolated from freshwater.</title>
        <authorList>
            <person name="Ko S.-R."/>
        </authorList>
    </citation>
    <scope>NUCLEOTIDE SEQUENCE</scope>
    <source>
        <strain evidence="8">RS28</strain>
    </source>
</reference>
<dbReference type="NCBIfam" id="TIGR00229">
    <property type="entry name" value="sensory_box"/>
    <property type="match status" value="1"/>
</dbReference>
<dbReference type="AlphaFoldDB" id="A0A9X1X5Q7"/>
<dbReference type="InterPro" id="IPR003661">
    <property type="entry name" value="HisK_dim/P_dom"/>
</dbReference>
<dbReference type="InterPro" id="IPR013655">
    <property type="entry name" value="PAS_fold_3"/>
</dbReference>
<dbReference type="EMBL" id="JALJEJ010000010">
    <property type="protein sequence ID" value="MCJ8211466.1"/>
    <property type="molecule type" value="Genomic_DNA"/>
</dbReference>
<dbReference type="Pfam" id="PF02518">
    <property type="entry name" value="HATPase_c"/>
    <property type="match status" value="1"/>
</dbReference>
<evidence type="ECO:0000256" key="3">
    <source>
        <dbReference type="ARBA" id="ARBA00022553"/>
    </source>
</evidence>
<proteinExistence type="predicted"/>
<dbReference type="EC" id="2.7.13.3" evidence="2"/>
<evidence type="ECO:0000256" key="1">
    <source>
        <dbReference type="ARBA" id="ARBA00000085"/>
    </source>
</evidence>
<keyword evidence="9" id="KW-1185">Reference proteome</keyword>
<dbReference type="Gene3D" id="3.30.450.20">
    <property type="entry name" value="PAS domain"/>
    <property type="match status" value="1"/>
</dbReference>
<evidence type="ECO:0000256" key="2">
    <source>
        <dbReference type="ARBA" id="ARBA00012438"/>
    </source>
</evidence>
<gene>
    <name evidence="8" type="ORF">MUY27_17235</name>
</gene>
<protein>
    <recommendedName>
        <fullName evidence="2">histidine kinase</fullName>
        <ecNumber evidence="2">2.7.13.3</ecNumber>
    </recommendedName>
</protein>
<feature type="domain" description="Histidine kinase" evidence="6">
    <location>
        <begin position="162"/>
        <end position="374"/>
    </location>
</feature>
<dbReference type="InterPro" id="IPR000014">
    <property type="entry name" value="PAS"/>
</dbReference>
<feature type="domain" description="PAS" evidence="7">
    <location>
        <begin position="23"/>
        <end position="93"/>
    </location>
</feature>
<dbReference type="InterPro" id="IPR005467">
    <property type="entry name" value="His_kinase_dom"/>
</dbReference>
<evidence type="ECO:0000256" key="5">
    <source>
        <dbReference type="ARBA" id="ARBA00022777"/>
    </source>
</evidence>
<keyword evidence="3" id="KW-0597">Phosphoprotein</keyword>
<dbReference type="SUPFAM" id="SSF55874">
    <property type="entry name" value="ATPase domain of HSP90 chaperone/DNA topoisomerase II/histidine kinase"/>
    <property type="match status" value="1"/>
</dbReference>
<comment type="caution">
    <text evidence="8">The sequence shown here is derived from an EMBL/GenBank/DDBJ whole genome shotgun (WGS) entry which is preliminary data.</text>
</comment>
<organism evidence="8 9">
    <name type="scientific">Mucilaginibacter straminoryzae</name>
    <dbReference type="NCBI Taxonomy" id="2932774"/>
    <lineage>
        <taxon>Bacteria</taxon>
        <taxon>Pseudomonadati</taxon>
        <taxon>Bacteroidota</taxon>
        <taxon>Sphingobacteriia</taxon>
        <taxon>Sphingobacteriales</taxon>
        <taxon>Sphingobacteriaceae</taxon>
        <taxon>Mucilaginibacter</taxon>
    </lineage>
</organism>
<evidence type="ECO:0000313" key="8">
    <source>
        <dbReference type="EMBL" id="MCJ8211466.1"/>
    </source>
</evidence>
<dbReference type="InterPro" id="IPR036890">
    <property type="entry name" value="HATPase_C_sf"/>
</dbReference>
<sequence>MHLTNSQPAEMKEYQGNNNAENQADKLEKFFELSPALICIAGYDGYFKRINPSVSRTLGYSTEELFSRPINDFVHPDDRDLTTSKRESLYNNAPLLNFENRYLTKNNETVWLSWTSMPIESDKVVFAVAKDITFQKKIEEQRNEQIATLTHVNNELKQLTYTTSHDLRAPVNNLLSVFSYLDTSKIEDEQTLEIIQMLRDATANLKSTLDNYLDTFTLKKEFGIKVESLNLYDAVERVLISLQSLIDTMRVKIQLDFSAFQNIDFNRTYLESILLNLITNSIKYAKPNAAPVIKISTRLNGERKQLIFRDEGIGFDMDNVKDKVFGLNQRFSEHSDSKGIGLYLIYNHVTALGGQISLDSKINEGACFAITFKA</sequence>
<dbReference type="Gene3D" id="3.30.565.10">
    <property type="entry name" value="Histidine kinase-like ATPase, C-terminal domain"/>
    <property type="match status" value="1"/>
</dbReference>
<dbReference type="Pfam" id="PF08447">
    <property type="entry name" value="PAS_3"/>
    <property type="match status" value="1"/>
</dbReference>
<evidence type="ECO:0000259" key="7">
    <source>
        <dbReference type="PROSITE" id="PS50112"/>
    </source>
</evidence>
<dbReference type="Gene3D" id="1.10.287.130">
    <property type="match status" value="1"/>
</dbReference>
<dbReference type="SMART" id="SM00091">
    <property type="entry name" value="PAS"/>
    <property type="match status" value="1"/>
</dbReference>
<evidence type="ECO:0000313" key="9">
    <source>
        <dbReference type="Proteomes" id="UP001139450"/>
    </source>
</evidence>
<dbReference type="CDD" id="cd00130">
    <property type="entry name" value="PAS"/>
    <property type="match status" value="1"/>
</dbReference>
<dbReference type="InterPro" id="IPR035965">
    <property type="entry name" value="PAS-like_dom_sf"/>
</dbReference>
<dbReference type="PANTHER" id="PTHR43304:SF1">
    <property type="entry name" value="PAC DOMAIN-CONTAINING PROTEIN"/>
    <property type="match status" value="1"/>
</dbReference>
<dbReference type="PROSITE" id="PS50112">
    <property type="entry name" value="PAS"/>
    <property type="match status" value="1"/>
</dbReference>
<dbReference type="InterPro" id="IPR036097">
    <property type="entry name" value="HisK_dim/P_sf"/>
</dbReference>
<keyword evidence="4" id="KW-0808">Transferase</keyword>
<dbReference type="RefSeq" id="WP_245132103.1">
    <property type="nucleotide sequence ID" value="NZ_JALJEJ010000010.1"/>
</dbReference>
<evidence type="ECO:0000256" key="4">
    <source>
        <dbReference type="ARBA" id="ARBA00022679"/>
    </source>
</evidence>